<dbReference type="Pfam" id="PF06949">
    <property type="entry name" value="DUF1292"/>
    <property type="match status" value="1"/>
</dbReference>
<dbReference type="EMBL" id="JQBP01000001">
    <property type="protein sequence ID" value="KRN75584.1"/>
    <property type="molecule type" value="Genomic_DNA"/>
</dbReference>
<dbReference type="OrthoDB" id="2086132at2"/>
<accession>A0A0R2JDY7</accession>
<dbReference type="PANTHER" id="PTHR40066">
    <property type="entry name" value="UPF0473 PROTEIN CBO2561/CLC_2432"/>
    <property type="match status" value="1"/>
</dbReference>
<dbReference type="PANTHER" id="PTHR40066:SF1">
    <property type="entry name" value="UPF0473 PROTEIN CBO2561_CLC_2432"/>
    <property type="match status" value="1"/>
</dbReference>
<proteinExistence type="inferred from homology"/>
<organism evidence="3 4">
    <name type="scientific">Weissella kandleri</name>
    <dbReference type="NCBI Taxonomy" id="1616"/>
    <lineage>
        <taxon>Bacteria</taxon>
        <taxon>Bacillati</taxon>
        <taxon>Bacillota</taxon>
        <taxon>Bacilli</taxon>
        <taxon>Lactobacillales</taxon>
        <taxon>Lactobacillaceae</taxon>
        <taxon>Weissella</taxon>
    </lineage>
</organism>
<dbReference type="STRING" id="1616.IV73_GL000068"/>
<evidence type="ECO:0000256" key="2">
    <source>
        <dbReference type="HAMAP-Rule" id="MF_01448"/>
    </source>
</evidence>
<dbReference type="Proteomes" id="UP000051655">
    <property type="component" value="Unassembled WGS sequence"/>
</dbReference>
<evidence type="ECO:0000313" key="4">
    <source>
        <dbReference type="Proteomes" id="UP000051655"/>
    </source>
</evidence>
<dbReference type="InterPro" id="IPR009711">
    <property type="entry name" value="UPF0473"/>
</dbReference>
<comment type="caution">
    <text evidence="3">The sequence shown here is derived from an EMBL/GenBank/DDBJ whole genome shotgun (WGS) entry which is preliminary data.</text>
</comment>
<keyword evidence="4" id="KW-1185">Reference proteome</keyword>
<gene>
    <name evidence="3" type="ORF">IV73_GL000068</name>
</gene>
<sequence>MAQNHDDLSFTFTDEGGEYQFKELFRFEENEKFKRTYIILYNAAMDDEASDDEDYEIQAFVYAPQADVSHPEDALLPIETDEEWDMVTEMINTYFEDPQLNGNL</sequence>
<dbReference type="AlphaFoldDB" id="A0A0R2JDY7"/>
<dbReference type="PATRIC" id="fig|1616.3.peg.68"/>
<evidence type="ECO:0000313" key="3">
    <source>
        <dbReference type="EMBL" id="KRN75584.1"/>
    </source>
</evidence>
<reference evidence="3 4" key="1">
    <citation type="journal article" date="2015" name="Genome Announc.">
        <title>Expanding the biotechnology potential of lactobacilli through comparative genomics of 213 strains and associated genera.</title>
        <authorList>
            <person name="Sun Z."/>
            <person name="Harris H.M."/>
            <person name="McCann A."/>
            <person name="Guo C."/>
            <person name="Argimon S."/>
            <person name="Zhang W."/>
            <person name="Yang X."/>
            <person name="Jeffery I.B."/>
            <person name="Cooney J.C."/>
            <person name="Kagawa T.F."/>
            <person name="Liu W."/>
            <person name="Song Y."/>
            <person name="Salvetti E."/>
            <person name="Wrobel A."/>
            <person name="Rasinkangas P."/>
            <person name="Parkhill J."/>
            <person name="Rea M.C."/>
            <person name="O'Sullivan O."/>
            <person name="Ritari J."/>
            <person name="Douillard F.P."/>
            <person name="Paul Ross R."/>
            <person name="Yang R."/>
            <person name="Briner A.E."/>
            <person name="Felis G.E."/>
            <person name="de Vos W.M."/>
            <person name="Barrangou R."/>
            <person name="Klaenhammer T.R."/>
            <person name="Caufield P.W."/>
            <person name="Cui Y."/>
            <person name="Zhang H."/>
            <person name="O'Toole P.W."/>
        </authorList>
    </citation>
    <scope>NUCLEOTIDE SEQUENCE [LARGE SCALE GENOMIC DNA]</scope>
    <source>
        <strain evidence="3 4">DSM 20593</strain>
    </source>
</reference>
<dbReference type="RefSeq" id="WP_057753264.1">
    <property type="nucleotide sequence ID" value="NZ_JQBP01000001.1"/>
</dbReference>
<dbReference type="HAMAP" id="MF_01448">
    <property type="entry name" value="UPF0473"/>
    <property type="match status" value="1"/>
</dbReference>
<evidence type="ECO:0000256" key="1">
    <source>
        <dbReference type="ARBA" id="ARBA00008439"/>
    </source>
</evidence>
<name>A0A0R2JDY7_9LACO</name>
<comment type="similarity">
    <text evidence="1 2">Belongs to the UPF0473 family.</text>
</comment>
<protein>
    <recommendedName>
        <fullName evidence="2">UPF0473 protein IV73_GL000068</fullName>
    </recommendedName>
</protein>